<keyword evidence="4" id="KW-1185">Reference proteome</keyword>
<dbReference type="Pfam" id="PF02517">
    <property type="entry name" value="Rce1-like"/>
    <property type="match status" value="1"/>
</dbReference>
<gene>
    <name evidence="3" type="ORF">HKT17_14045</name>
</gene>
<keyword evidence="1" id="KW-1133">Transmembrane helix</keyword>
<keyword evidence="3" id="KW-0378">Hydrolase</keyword>
<accession>A0ABX6N9Z3</accession>
<dbReference type="GO" id="GO:0008237">
    <property type="term" value="F:metallopeptidase activity"/>
    <property type="evidence" value="ECO:0007669"/>
    <property type="project" value="UniProtKB-KW"/>
</dbReference>
<evidence type="ECO:0000256" key="1">
    <source>
        <dbReference type="SAM" id="Phobius"/>
    </source>
</evidence>
<keyword evidence="3" id="KW-0645">Protease</keyword>
<keyword evidence="1" id="KW-0472">Membrane</keyword>
<keyword evidence="1" id="KW-0812">Transmembrane</keyword>
<dbReference type="InterPro" id="IPR003675">
    <property type="entry name" value="Rce1/LyrA-like_dom"/>
</dbReference>
<protein>
    <submittedName>
        <fullName evidence="3">CPBP family intramembrane metalloprotease</fullName>
    </submittedName>
</protein>
<keyword evidence="3" id="KW-0482">Metalloprotease</keyword>
<evidence type="ECO:0000313" key="4">
    <source>
        <dbReference type="Proteomes" id="UP000501130"/>
    </source>
</evidence>
<dbReference type="Proteomes" id="UP000501130">
    <property type="component" value="Chromosome"/>
</dbReference>
<evidence type="ECO:0000313" key="3">
    <source>
        <dbReference type="EMBL" id="QJR30740.1"/>
    </source>
</evidence>
<proteinExistence type="predicted"/>
<name>A0ABX6N9Z3_9BURK</name>
<feature type="transmembrane region" description="Helical" evidence="1">
    <location>
        <begin position="73"/>
        <end position="106"/>
    </location>
</feature>
<dbReference type="EMBL" id="CP053084">
    <property type="protein sequence ID" value="QJR30740.1"/>
    <property type="molecule type" value="Genomic_DNA"/>
</dbReference>
<reference evidence="3 4" key="1">
    <citation type="submission" date="2020-05" db="EMBL/GenBank/DDBJ databases">
        <title>Compete genome of Limnobacter sp. SAORIC-580.</title>
        <authorList>
            <person name="Song J."/>
            <person name="Cho J.-C."/>
        </authorList>
    </citation>
    <scope>NUCLEOTIDE SEQUENCE [LARGE SCALE GENOMIC DNA]</scope>
    <source>
        <strain evidence="3 4">SAORIC-580</strain>
    </source>
</reference>
<feature type="domain" description="CAAX prenyl protease 2/Lysostaphin resistance protein A-like" evidence="2">
    <location>
        <begin position="34"/>
        <end position="125"/>
    </location>
</feature>
<dbReference type="RefSeq" id="WP_171100888.1">
    <property type="nucleotide sequence ID" value="NZ_CP053084.1"/>
</dbReference>
<sequence length="140" mass="16398">MFNQVRHFELAIIFFVILLGGLLAHQLGYALRLNTAWHAVLFLALAPLLEEYVFRFHLQQWIADRFRAPRFALLASSIIFAMCHIPWIGWVAVGMLIPGLMLGLYWLRFRNLWWNVVLHSAMNAVLALTTWVLDDYFLIR</sequence>
<evidence type="ECO:0000259" key="2">
    <source>
        <dbReference type="Pfam" id="PF02517"/>
    </source>
</evidence>
<feature type="transmembrane region" description="Helical" evidence="1">
    <location>
        <begin position="112"/>
        <end position="133"/>
    </location>
</feature>
<feature type="transmembrane region" description="Helical" evidence="1">
    <location>
        <begin position="7"/>
        <end position="29"/>
    </location>
</feature>
<organism evidence="3 4">
    <name type="scientific">Limnobacter profundi</name>
    <dbReference type="NCBI Taxonomy" id="2732163"/>
    <lineage>
        <taxon>Bacteria</taxon>
        <taxon>Pseudomonadati</taxon>
        <taxon>Pseudomonadota</taxon>
        <taxon>Betaproteobacteria</taxon>
        <taxon>Burkholderiales</taxon>
        <taxon>Burkholderiaceae</taxon>
        <taxon>Limnobacter</taxon>
    </lineage>
</organism>